<evidence type="ECO:0000256" key="5">
    <source>
        <dbReference type="ARBA" id="ARBA00022692"/>
    </source>
</evidence>
<comment type="similarity">
    <text evidence="2 12">Belongs to the ATPase protein 8 family.</text>
</comment>
<evidence type="ECO:0000256" key="1">
    <source>
        <dbReference type="ARBA" id="ARBA00004304"/>
    </source>
</evidence>
<keyword evidence="4 12" id="KW-0138">CF(0)</keyword>
<dbReference type="GO" id="GO:0015078">
    <property type="term" value="F:proton transmembrane transporter activity"/>
    <property type="evidence" value="ECO:0007669"/>
    <property type="project" value="InterPro"/>
</dbReference>
<keyword evidence="3 12" id="KW-0813">Transport</keyword>
<dbReference type="GO" id="GO:0015986">
    <property type="term" value="P:proton motive force-driven ATP synthesis"/>
    <property type="evidence" value="ECO:0007669"/>
    <property type="project" value="InterPro"/>
</dbReference>
<reference evidence="14" key="1">
    <citation type="journal article" date="2020" name="Mitochondrial DNA Part B Resour">
        <title>The complete mitochondrial genome of the blue-crested lizard, Calotes mystaceus (Squamata, Agamidae) in China.</title>
        <authorList>
            <person name="Wang M."/>
            <person name="Jiang Z."/>
            <person name="Wang J."/>
            <person name="Cui L."/>
            <person name="Zhang M."/>
        </authorList>
    </citation>
    <scope>NUCLEOTIDE SEQUENCE</scope>
</reference>
<evidence type="ECO:0000256" key="9">
    <source>
        <dbReference type="ARBA" id="ARBA00023128"/>
    </source>
</evidence>
<accession>A0A7M4CJ93</accession>
<gene>
    <name evidence="14" type="primary">ATP8</name>
</gene>
<keyword evidence="10" id="KW-0472">Membrane</keyword>
<protein>
    <recommendedName>
        <fullName evidence="12">ATP synthase complex subunit 8</fullName>
    </recommendedName>
</protein>
<dbReference type="GO" id="GO:0031966">
    <property type="term" value="C:mitochondrial membrane"/>
    <property type="evidence" value="ECO:0007669"/>
    <property type="project" value="UniProtKB-SubCell"/>
</dbReference>
<dbReference type="GO" id="GO:0045259">
    <property type="term" value="C:proton-transporting ATP synthase complex"/>
    <property type="evidence" value="ECO:0007669"/>
    <property type="project" value="UniProtKB-KW"/>
</dbReference>
<dbReference type="GeneID" id="63367982"/>
<keyword evidence="5 12" id="KW-0812">Transmembrane</keyword>
<reference evidence="14" key="2">
    <citation type="submission" date="2020-08" db="EMBL/GenBank/DDBJ databases">
        <authorList>
            <person name="Wang M. Sr."/>
        </authorList>
    </citation>
    <scope>NUCLEOTIDE SEQUENCE</scope>
</reference>
<keyword evidence="11" id="KW-0066">ATP synthesis</keyword>
<keyword evidence="8 12" id="KW-0406">Ion transport</keyword>
<name>A0A7M4CJ93_9SAUR</name>
<evidence type="ECO:0000256" key="12">
    <source>
        <dbReference type="RuleBase" id="RU003661"/>
    </source>
</evidence>
<evidence type="ECO:0000256" key="2">
    <source>
        <dbReference type="ARBA" id="ARBA00008892"/>
    </source>
</evidence>
<evidence type="ECO:0000256" key="4">
    <source>
        <dbReference type="ARBA" id="ARBA00022547"/>
    </source>
</evidence>
<keyword evidence="9 12" id="KW-0496">Mitochondrion</keyword>
<feature type="region of interest" description="Disordered" evidence="13">
    <location>
        <begin position="32"/>
        <end position="53"/>
    </location>
</feature>
<keyword evidence="6 12" id="KW-0375">Hydrogen ion transport</keyword>
<dbReference type="RefSeq" id="YP_010026542.1">
    <property type="nucleotide sequence ID" value="NC_053755.1"/>
</dbReference>
<dbReference type="AlphaFoldDB" id="A0A7M4CJ93"/>
<sequence length="53" mass="6447">MPQMNPDTWFSMMILTWLFFLTMITKISDNTPILPPKKKEYPPTKDSWTWPWN</sequence>
<evidence type="ECO:0000256" key="6">
    <source>
        <dbReference type="ARBA" id="ARBA00022781"/>
    </source>
</evidence>
<dbReference type="CTD" id="4509"/>
<evidence type="ECO:0000256" key="10">
    <source>
        <dbReference type="ARBA" id="ARBA00023136"/>
    </source>
</evidence>
<geneLocation type="mitochondrion" evidence="14"/>
<keyword evidence="7" id="KW-1133">Transmembrane helix</keyword>
<evidence type="ECO:0000256" key="11">
    <source>
        <dbReference type="ARBA" id="ARBA00023310"/>
    </source>
</evidence>
<organism evidence="14">
    <name type="scientific">Calotes mystaceus</name>
    <dbReference type="NCBI Taxonomy" id="118097"/>
    <lineage>
        <taxon>Eukaryota</taxon>
        <taxon>Metazoa</taxon>
        <taxon>Chordata</taxon>
        <taxon>Craniata</taxon>
        <taxon>Vertebrata</taxon>
        <taxon>Euteleostomi</taxon>
        <taxon>Lepidosauria</taxon>
        <taxon>Squamata</taxon>
        <taxon>Bifurcata</taxon>
        <taxon>Unidentata</taxon>
        <taxon>Episquamata</taxon>
        <taxon>Toxicofera</taxon>
        <taxon>Iguania</taxon>
        <taxon>Acrodonta</taxon>
        <taxon>Agamidae</taxon>
        <taxon>Draconinae</taxon>
        <taxon>Calotes</taxon>
    </lineage>
</organism>
<dbReference type="EMBL" id="MT872513">
    <property type="protein sequence ID" value="QOQ85764.1"/>
    <property type="molecule type" value="Genomic_DNA"/>
</dbReference>
<proteinExistence type="inferred from homology"/>
<evidence type="ECO:0000256" key="7">
    <source>
        <dbReference type="ARBA" id="ARBA00022989"/>
    </source>
</evidence>
<dbReference type="InterPro" id="IPR001421">
    <property type="entry name" value="ATP8_metazoa"/>
</dbReference>
<evidence type="ECO:0000313" key="14">
    <source>
        <dbReference type="EMBL" id="QOQ85764.1"/>
    </source>
</evidence>
<dbReference type="Pfam" id="PF00895">
    <property type="entry name" value="ATP-synt_8"/>
    <property type="match status" value="1"/>
</dbReference>
<evidence type="ECO:0000256" key="8">
    <source>
        <dbReference type="ARBA" id="ARBA00023065"/>
    </source>
</evidence>
<evidence type="ECO:0000256" key="13">
    <source>
        <dbReference type="SAM" id="MobiDB-lite"/>
    </source>
</evidence>
<evidence type="ECO:0000256" key="3">
    <source>
        <dbReference type="ARBA" id="ARBA00022448"/>
    </source>
</evidence>
<comment type="subcellular location">
    <subcellularLocation>
        <location evidence="1 12">Mitochondrion membrane</location>
        <topology evidence="1 12">Single-pass membrane protein</topology>
    </subcellularLocation>
</comment>